<dbReference type="EMBL" id="PGOL01000338">
    <property type="protein sequence ID" value="PKI72177.1"/>
    <property type="molecule type" value="Genomic_DNA"/>
</dbReference>
<accession>A0A2I0KUM4</accession>
<proteinExistence type="predicted"/>
<organism evidence="2 3">
    <name type="scientific">Punica granatum</name>
    <name type="common">Pomegranate</name>
    <dbReference type="NCBI Taxonomy" id="22663"/>
    <lineage>
        <taxon>Eukaryota</taxon>
        <taxon>Viridiplantae</taxon>
        <taxon>Streptophyta</taxon>
        <taxon>Embryophyta</taxon>
        <taxon>Tracheophyta</taxon>
        <taxon>Spermatophyta</taxon>
        <taxon>Magnoliopsida</taxon>
        <taxon>eudicotyledons</taxon>
        <taxon>Gunneridae</taxon>
        <taxon>Pentapetalae</taxon>
        <taxon>rosids</taxon>
        <taxon>malvids</taxon>
        <taxon>Myrtales</taxon>
        <taxon>Lythraceae</taxon>
        <taxon>Punica</taxon>
    </lineage>
</organism>
<dbReference type="AlphaFoldDB" id="A0A2I0KUM4"/>
<gene>
    <name evidence="2" type="ORF">CRG98_007446</name>
</gene>
<protein>
    <submittedName>
        <fullName evidence="2">Uncharacterized protein</fullName>
    </submittedName>
</protein>
<evidence type="ECO:0000313" key="2">
    <source>
        <dbReference type="EMBL" id="PKI72177.1"/>
    </source>
</evidence>
<feature type="region of interest" description="Disordered" evidence="1">
    <location>
        <begin position="1"/>
        <end position="55"/>
    </location>
</feature>
<reference evidence="2 3" key="1">
    <citation type="submission" date="2017-11" db="EMBL/GenBank/DDBJ databases">
        <title>De-novo sequencing of pomegranate (Punica granatum L.) genome.</title>
        <authorList>
            <person name="Akparov Z."/>
            <person name="Amiraslanov A."/>
            <person name="Hajiyeva S."/>
            <person name="Abbasov M."/>
            <person name="Kaur K."/>
            <person name="Hamwieh A."/>
            <person name="Solovyev V."/>
            <person name="Salamov A."/>
            <person name="Braich B."/>
            <person name="Kosarev P."/>
            <person name="Mahmoud A."/>
            <person name="Hajiyev E."/>
            <person name="Babayeva S."/>
            <person name="Izzatullayeva V."/>
            <person name="Mammadov A."/>
            <person name="Mammadov A."/>
            <person name="Sharifova S."/>
            <person name="Ojaghi J."/>
            <person name="Eynullazada K."/>
            <person name="Bayramov B."/>
            <person name="Abdulazimova A."/>
            <person name="Shahmuradov I."/>
        </authorList>
    </citation>
    <scope>NUCLEOTIDE SEQUENCE [LARGE SCALE GENOMIC DNA]</scope>
    <source>
        <strain evidence="3">cv. AG2017</strain>
        <tissue evidence="2">Leaf</tissue>
    </source>
</reference>
<evidence type="ECO:0000313" key="3">
    <source>
        <dbReference type="Proteomes" id="UP000233551"/>
    </source>
</evidence>
<evidence type="ECO:0000256" key="1">
    <source>
        <dbReference type="SAM" id="MobiDB-lite"/>
    </source>
</evidence>
<name>A0A2I0KUM4_PUNGR</name>
<comment type="caution">
    <text evidence="2">The sequence shown here is derived from an EMBL/GenBank/DDBJ whole genome shotgun (WGS) entry which is preliminary data.</text>
</comment>
<dbReference type="Proteomes" id="UP000233551">
    <property type="component" value="Unassembled WGS sequence"/>
</dbReference>
<keyword evidence="3" id="KW-1185">Reference proteome</keyword>
<sequence>MKGPEETAAEAETPEKDAAVTIHGGGRRRDAWVERNGSSGLGRTMSDTEMDRRPREDRGVLAVREGVSGGIVAGAPPANKPLLCLSANCFNFWSLLYIH</sequence>